<evidence type="ECO:0000313" key="2">
    <source>
        <dbReference type="Proteomes" id="UP001159405"/>
    </source>
</evidence>
<accession>A0ABN8MYX7</accession>
<gene>
    <name evidence="1" type="ORF">PLOB_00035485</name>
</gene>
<proteinExistence type="predicted"/>
<sequence length="201" mass="23133">MRRLFKKNLLLQSPAEDSSKAEALREQYDSVFMEEDLGNLPQKLLPCLMCMPAITFSTDLEGIKKKVLKIKNISFLGFFHWTVCNLFFCCMTVKTIYTQKLEDQNSNQQIVSVWTDSSAFLSRHVTEANCRASRQTNVPSFMGFLFFLGAENKDGKFVSRTLLTSQLTNLSYTCIALRLLNSSLFFKNSGFFFNFNQSNKW</sequence>
<evidence type="ECO:0000313" key="1">
    <source>
        <dbReference type="EMBL" id="CAH3037257.1"/>
    </source>
</evidence>
<dbReference type="Proteomes" id="UP001159405">
    <property type="component" value="Unassembled WGS sequence"/>
</dbReference>
<keyword evidence="2" id="KW-1185">Reference proteome</keyword>
<organism evidence="1 2">
    <name type="scientific">Porites lobata</name>
    <dbReference type="NCBI Taxonomy" id="104759"/>
    <lineage>
        <taxon>Eukaryota</taxon>
        <taxon>Metazoa</taxon>
        <taxon>Cnidaria</taxon>
        <taxon>Anthozoa</taxon>
        <taxon>Hexacorallia</taxon>
        <taxon>Scleractinia</taxon>
        <taxon>Fungiina</taxon>
        <taxon>Poritidae</taxon>
        <taxon>Porites</taxon>
    </lineage>
</organism>
<reference evidence="1 2" key="1">
    <citation type="submission" date="2022-05" db="EMBL/GenBank/DDBJ databases">
        <authorList>
            <consortium name="Genoscope - CEA"/>
            <person name="William W."/>
        </authorList>
    </citation>
    <scope>NUCLEOTIDE SEQUENCE [LARGE SCALE GENOMIC DNA]</scope>
</reference>
<dbReference type="EMBL" id="CALNXK010000005">
    <property type="protein sequence ID" value="CAH3037257.1"/>
    <property type="molecule type" value="Genomic_DNA"/>
</dbReference>
<feature type="non-terminal residue" evidence="1">
    <location>
        <position position="201"/>
    </location>
</feature>
<comment type="caution">
    <text evidence="1">The sequence shown here is derived from an EMBL/GenBank/DDBJ whole genome shotgun (WGS) entry which is preliminary data.</text>
</comment>
<protein>
    <submittedName>
        <fullName evidence="1">Uncharacterized protein</fullName>
    </submittedName>
</protein>
<name>A0ABN8MYX7_9CNID</name>